<evidence type="ECO:0000313" key="1">
    <source>
        <dbReference type="EMBL" id="CAG6494418.1"/>
    </source>
</evidence>
<sequence>MLQSLEECNTNVLLTFGHSLKLSVESELDQLWKLEVVEVVNFLGSEHHRQFDQLISKLWQQIHVVFRIYTKMKLVQVWSTQSQILNVQTFNFENFQFVERRVEISRLRFTRPNEVKLFHVRAIEESVLQHPSKALIRTPAFQLQVSRLGTNFVHHPKILHHFVRVLRVQLDRQRRIVSSEQHFCIQQPASFNV</sequence>
<dbReference type="AlphaFoldDB" id="A0A8D8CJY4"/>
<proteinExistence type="predicted"/>
<dbReference type="EMBL" id="HBUE01125193">
    <property type="protein sequence ID" value="CAG6494418.1"/>
    <property type="molecule type" value="Transcribed_RNA"/>
</dbReference>
<organism evidence="1">
    <name type="scientific">Culex pipiens</name>
    <name type="common">House mosquito</name>
    <dbReference type="NCBI Taxonomy" id="7175"/>
    <lineage>
        <taxon>Eukaryota</taxon>
        <taxon>Metazoa</taxon>
        <taxon>Ecdysozoa</taxon>
        <taxon>Arthropoda</taxon>
        <taxon>Hexapoda</taxon>
        <taxon>Insecta</taxon>
        <taxon>Pterygota</taxon>
        <taxon>Neoptera</taxon>
        <taxon>Endopterygota</taxon>
        <taxon>Diptera</taxon>
        <taxon>Nematocera</taxon>
        <taxon>Culicoidea</taxon>
        <taxon>Culicidae</taxon>
        <taxon>Culicinae</taxon>
        <taxon>Culicini</taxon>
        <taxon>Culex</taxon>
        <taxon>Culex</taxon>
    </lineage>
</organism>
<name>A0A8D8CJY4_CULPI</name>
<reference evidence="1" key="1">
    <citation type="submission" date="2021-05" db="EMBL/GenBank/DDBJ databases">
        <authorList>
            <person name="Alioto T."/>
            <person name="Alioto T."/>
            <person name="Gomez Garrido J."/>
        </authorList>
    </citation>
    <scope>NUCLEOTIDE SEQUENCE</scope>
</reference>
<accession>A0A8D8CJY4</accession>
<protein>
    <submittedName>
        <fullName evidence="1">(northern house mosquito) hypothetical protein</fullName>
    </submittedName>
</protein>